<keyword evidence="1" id="KW-0472">Membrane</keyword>
<keyword evidence="1" id="KW-0812">Transmembrane</keyword>
<proteinExistence type="predicted"/>
<gene>
    <name evidence="2" type="ORF">GCM10010911_24050</name>
</gene>
<protein>
    <submittedName>
        <fullName evidence="2">Uncharacterized protein</fullName>
    </submittedName>
</protein>
<evidence type="ECO:0000313" key="3">
    <source>
        <dbReference type="Proteomes" id="UP000612456"/>
    </source>
</evidence>
<keyword evidence="3" id="KW-1185">Reference proteome</keyword>
<name>A0A916YWP3_9BACL</name>
<evidence type="ECO:0000313" key="2">
    <source>
        <dbReference type="EMBL" id="GGD65443.1"/>
    </source>
</evidence>
<keyword evidence="1" id="KW-1133">Transmembrane helix</keyword>
<accession>A0A916YWP3</accession>
<dbReference type="Proteomes" id="UP000612456">
    <property type="component" value="Unassembled WGS sequence"/>
</dbReference>
<feature type="transmembrane region" description="Helical" evidence="1">
    <location>
        <begin position="6"/>
        <end position="30"/>
    </location>
</feature>
<sequence>MTIDDISTISGGLFATGALFILLIFSLLSFGILRMFQQKIRAGWFSFAGAVVSAGAFALILDQWFV</sequence>
<dbReference type="EMBL" id="BMHP01000002">
    <property type="protein sequence ID" value="GGD65443.1"/>
    <property type="molecule type" value="Genomic_DNA"/>
</dbReference>
<feature type="transmembrane region" description="Helical" evidence="1">
    <location>
        <begin position="42"/>
        <end position="61"/>
    </location>
</feature>
<dbReference type="AlphaFoldDB" id="A0A916YWP3"/>
<organism evidence="2 3">
    <name type="scientific">Paenibacillus nasutitermitis</name>
    <dbReference type="NCBI Taxonomy" id="1652958"/>
    <lineage>
        <taxon>Bacteria</taxon>
        <taxon>Bacillati</taxon>
        <taxon>Bacillota</taxon>
        <taxon>Bacilli</taxon>
        <taxon>Bacillales</taxon>
        <taxon>Paenibacillaceae</taxon>
        <taxon>Paenibacillus</taxon>
    </lineage>
</organism>
<reference evidence="2" key="2">
    <citation type="submission" date="2020-09" db="EMBL/GenBank/DDBJ databases">
        <authorList>
            <person name="Sun Q."/>
            <person name="Zhou Y."/>
        </authorList>
    </citation>
    <scope>NUCLEOTIDE SEQUENCE</scope>
    <source>
        <strain evidence="2">CGMCC 1.15178</strain>
    </source>
</reference>
<evidence type="ECO:0000256" key="1">
    <source>
        <dbReference type="SAM" id="Phobius"/>
    </source>
</evidence>
<dbReference type="RefSeq" id="WP_188992210.1">
    <property type="nucleotide sequence ID" value="NZ_BMHP01000002.1"/>
</dbReference>
<reference evidence="2" key="1">
    <citation type="journal article" date="2014" name="Int. J. Syst. Evol. Microbiol.">
        <title>Complete genome sequence of Corynebacterium casei LMG S-19264T (=DSM 44701T), isolated from a smear-ripened cheese.</title>
        <authorList>
            <consortium name="US DOE Joint Genome Institute (JGI-PGF)"/>
            <person name="Walter F."/>
            <person name="Albersmeier A."/>
            <person name="Kalinowski J."/>
            <person name="Ruckert C."/>
        </authorList>
    </citation>
    <scope>NUCLEOTIDE SEQUENCE</scope>
    <source>
        <strain evidence="2">CGMCC 1.15178</strain>
    </source>
</reference>
<comment type="caution">
    <text evidence="2">The sequence shown here is derived from an EMBL/GenBank/DDBJ whole genome shotgun (WGS) entry which is preliminary data.</text>
</comment>